<keyword evidence="6" id="KW-0479">Metal-binding</keyword>
<keyword evidence="5" id="KW-0686">Riboflavin biosynthesis</keyword>
<comment type="pathway">
    <text evidence="2">Cofactor biosynthesis; riboflavin biosynthesis; 2-hydroxy-3-oxobutyl phosphate from D-ribulose 5-phosphate: step 1/1.</text>
</comment>
<evidence type="ECO:0000256" key="3">
    <source>
        <dbReference type="ARBA" id="ARBA00012153"/>
    </source>
</evidence>
<dbReference type="OrthoDB" id="9793111at2"/>
<dbReference type="UniPathway" id="UPA00275">
    <property type="reaction ID" value="UER00399"/>
</dbReference>
<dbReference type="Pfam" id="PF00926">
    <property type="entry name" value="DHBP_synthase"/>
    <property type="match status" value="1"/>
</dbReference>
<dbReference type="EMBL" id="CP007481">
    <property type="protein sequence ID" value="AHX11555.1"/>
    <property type="molecule type" value="Genomic_DNA"/>
</dbReference>
<dbReference type="KEGG" id="nhm:NHE_0620"/>
<name>X5HM85_9RICK</name>
<gene>
    <name evidence="7" type="ORF">NHE_0620</name>
</gene>
<dbReference type="GO" id="GO:0046872">
    <property type="term" value="F:metal ion binding"/>
    <property type="evidence" value="ECO:0007669"/>
    <property type="project" value="UniProtKB-KW"/>
</dbReference>
<dbReference type="GO" id="GO:0005829">
    <property type="term" value="C:cytosol"/>
    <property type="evidence" value="ECO:0007669"/>
    <property type="project" value="TreeGrafter"/>
</dbReference>
<evidence type="ECO:0000256" key="2">
    <source>
        <dbReference type="ARBA" id="ARBA00004904"/>
    </source>
</evidence>
<evidence type="ECO:0000256" key="4">
    <source>
        <dbReference type="ARBA" id="ARBA00018836"/>
    </source>
</evidence>
<dbReference type="InterPro" id="IPR017945">
    <property type="entry name" value="DHBP_synth_RibB-like_a/b_dom"/>
</dbReference>
<sequence>MFSTVEEILQELKEKRKPFVLVDSGNRENEGDIVVPVQLLTREIMNFAVTHCRGVPCVCVTEELCKKLELTLLRRSGIDDVPNVARFVTTIEAREGVTTGISVADRVRTMGLLVQDNVTKDDFVSPGHVFPLMIDKDGLEARLGHTEGSATFACLAGFKPESMICEILDEQGDSARLPYLTEFIKKHDLRITSIDILHRYLKERGMTLRF</sequence>
<evidence type="ECO:0000256" key="1">
    <source>
        <dbReference type="ARBA" id="ARBA00002284"/>
    </source>
</evidence>
<dbReference type="SUPFAM" id="SSF55821">
    <property type="entry name" value="YrdC/RibB"/>
    <property type="match status" value="1"/>
</dbReference>
<organism evidence="7 8">
    <name type="scientific">Neorickettsia helminthoeca str. Oregon</name>
    <dbReference type="NCBI Taxonomy" id="1286528"/>
    <lineage>
        <taxon>Bacteria</taxon>
        <taxon>Pseudomonadati</taxon>
        <taxon>Pseudomonadota</taxon>
        <taxon>Alphaproteobacteria</taxon>
        <taxon>Rickettsiales</taxon>
        <taxon>Anaplasmataceae</taxon>
        <taxon>Neorickettsia</taxon>
    </lineage>
</organism>
<evidence type="ECO:0000256" key="5">
    <source>
        <dbReference type="ARBA" id="ARBA00022619"/>
    </source>
</evidence>
<evidence type="ECO:0000313" key="8">
    <source>
        <dbReference type="Proteomes" id="UP000023755"/>
    </source>
</evidence>
<evidence type="ECO:0000256" key="6">
    <source>
        <dbReference type="ARBA" id="ARBA00022723"/>
    </source>
</evidence>
<dbReference type="GO" id="GO:0008686">
    <property type="term" value="F:3,4-dihydroxy-2-butanone-4-phosphate synthase activity"/>
    <property type="evidence" value="ECO:0007669"/>
    <property type="project" value="UniProtKB-EC"/>
</dbReference>
<comment type="function">
    <text evidence="1">Catalyzes the conversion of D-ribulose 5-phosphate to formate and 3,4-dihydroxy-2-butanone 4-phosphate.</text>
</comment>
<evidence type="ECO:0000313" key="7">
    <source>
        <dbReference type="EMBL" id="AHX11555.1"/>
    </source>
</evidence>
<dbReference type="GO" id="GO:0009231">
    <property type="term" value="P:riboflavin biosynthetic process"/>
    <property type="evidence" value="ECO:0007669"/>
    <property type="project" value="UniProtKB-UniPathway"/>
</dbReference>
<dbReference type="STRING" id="1286528.NHE_0620"/>
<reference evidence="7 8" key="1">
    <citation type="submission" date="2014-03" db="EMBL/GenBank/DDBJ databases">
        <title>Sequencing and Comparison of Genomes and Transcriptome Profiles of Human Ehrlichiosis Agents.</title>
        <authorList>
            <person name="Lin M."/>
            <person name="Daugherty S.C."/>
            <person name="Nagaraj S."/>
            <person name="Cheng Z."/>
            <person name="Xiong Q."/>
            <person name="Lin F.-Y."/>
            <person name="Sengamalay N."/>
            <person name="Ott S."/>
            <person name="Godinez A."/>
            <person name="Tallon L.J."/>
            <person name="Sadzewicz L."/>
            <person name="Fraser C.M."/>
            <person name="Dunning Hotopp J.C."/>
            <person name="Rikihisa Y."/>
        </authorList>
    </citation>
    <scope>NUCLEOTIDE SEQUENCE [LARGE SCALE GENOMIC DNA]</scope>
    <source>
        <strain evidence="7 8">Oregon</strain>
    </source>
</reference>
<dbReference type="PANTHER" id="PTHR21327">
    <property type="entry name" value="GTP CYCLOHYDROLASE II-RELATED"/>
    <property type="match status" value="1"/>
</dbReference>
<dbReference type="RefSeq" id="WP_038559759.1">
    <property type="nucleotide sequence ID" value="NZ_CP007481.1"/>
</dbReference>
<keyword evidence="8" id="KW-1185">Reference proteome</keyword>
<dbReference type="AlphaFoldDB" id="X5HM85"/>
<dbReference type="Gene3D" id="3.90.870.10">
    <property type="entry name" value="DHBP synthase"/>
    <property type="match status" value="1"/>
</dbReference>
<protein>
    <recommendedName>
        <fullName evidence="4">3,4-dihydroxy-2-butanone 4-phosphate synthase</fullName>
        <ecNumber evidence="3">4.1.99.12</ecNumber>
    </recommendedName>
</protein>
<proteinExistence type="predicted"/>
<dbReference type="HOGENOM" id="CLU_020273_3_0_5"/>
<accession>X5HM85</accession>
<dbReference type="InterPro" id="IPR000422">
    <property type="entry name" value="DHBP_synthase_RibB"/>
</dbReference>
<dbReference type="Proteomes" id="UP000023755">
    <property type="component" value="Chromosome"/>
</dbReference>
<dbReference type="EC" id="4.1.99.12" evidence="3"/>
<dbReference type="PANTHER" id="PTHR21327:SF18">
    <property type="entry name" value="3,4-DIHYDROXY-2-BUTANONE 4-PHOSPHATE SYNTHASE"/>
    <property type="match status" value="1"/>
</dbReference>